<evidence type="ECO:0000313" key="3">
    <source>
        <dbReference type="Proteomes" id="UP000053647"/>
    </source>
</evidence>
<feature type="compositionally biased region" description="Polar residues" evidence="1">
    <location>
        <begin position="299"/>
        <end position="312"/>
    </location>
</feature>
<feature type="region of interest" description="Disordered" evidence="1">
    <location>
        <begin position="90"/>
        <end position="116"/>
    </location>
</feature>
<accession>A0A0C9TD35</accession>
<dbReference type="OrthoDB" id="2702346at2759"/>
<proteinExistence type="predicted"/>
<dbReference type="Proteomes" id="UP000053647">
    <property type="component" value="Unassembled WGS sequence"/>
</dbReference>
<feature type="compositionally biased region" description="Low complexity" evidence="1">
    <location>
        <begin position="315"/>
        <end position="344"/>
    </location>
</feature>
<evidence type="ECO:0000313" key="2">
    <source>
        <dbReference type="EMBL" id="KIJ08933.1"/>
    </source>
</evidence>
<protein>
    <submittedName>
        <fullName evidence="2">Uncharacterized protein</fullName>
    </submittedName>
</protein>
<evidence type="ECO:0000256" key="1">
    <source>
        <dbReference type="SAM" id="MobiDB-lite"/>
    </source>
</evidence>
<feature type="region of interest" description="Disordered" evidence="1">
    <location>
        <begin position="274"/>
        <end position="375"/>
    </location>
</feature>
<reference evidence="3" key="2">
    <citation type="submission" date="2015-01" db="EMBL/GenBank/DDBJ databases">
        <title>Evolutionary Origins and Diversification of the Mycorrhizal Mutualists.</title>
        <authorList>
            <consortium name="DOE Joint Genome Institute"/>
            <consortium name="Mycorrhizal Genomics Consortium"/>
            <person name="Kohler A."/>
            <person name="Kuo A."/>
            <person name="Nagy L.G."/>
            <person name="Floudas D."/>
            <person name="Copeland A."/>
            <person name="Barry K.W."/>
            <person name="Cichocki N."/>
            <person name="Veneault-Fourrey C."/>
            <person name="LaButti K."/>
            <person name="Lindquist E.A."/>
            <person name="Lipzen A."/>
            <person name="Lundell T."/>
            <person name="Morin E."/>
            <person name="Murat C."/>
            <person name="Riley R."/>
            <person name="Ohm R."/>
            <person name="Sun H."/>
            <person name="Tunlid A."/>
            <person name="Henrissat B."/>
            <person name="Grigoriev I.V."/>
            <person name="Hibbett D.S."/>
            <person name="Martin F."/>
        </authorList>
    </citation>
    <scope>NUCLEOTIDE SEQUENCE [LARGE SCALE GENOMIC DNA]</scope>
    <source>
        <strain evidence="3">ATCC 200175</strain>
    </source>
</reference>
<gene>
    <name evidence="2" type="ORF">PAXINDRAFT_102406</name>
</gene>
<dbReference type="HOGENOM" id="CLU_737890_0_0_1"/>
<keyword evidence="3" id="KW-1185">Reference proteome</keyword>
<name>A0A0C9TD35_PAXIN</name>
<dbReference type="EMBL" id="KN819533">
    <property type="protein sequence ID" value="KIJ08933.1"/>
    <property type="molecule type" value="Genomic_DNA"/>
</dbReference>
<organism evidence="2 3">
    <name type="scientific">Paxillus involutus ATCC 200175</name>
    <dbReference type="NCBI Taxonomy" id="664439"/>
    <lineage>
        <taxon>Eukaryota</taxon>
        <taxon>Fungi</taxon>
        <taxon>Dikarya</taxon>
        <taxon>Basidiomycota</taxon>
        <taxon>Agaricomycotina</taxon>
        <taxon>Agaricomycetes</taxon>
        <taxon>Agaricomycetidae</taxon>
        <taxon>Boletales</taxon>
        <taxon>Paxilineae</taxon>
        <taxon>Paxillaceae</taxon>
        <taxon>Paxillus</taxon>
    </lineage>
</organism>
<dbReference type="AlphaFoldDB" id="A0A0C9TD35"/>
<sequence length="375" mass="40844">MSKAQLDIYLRELFPNVSEEVGDSAEAGYPWVLLVKSKNSLTVSSKTTFTGEDILATRTPASRPRDVQSVYIGTVIEIPKIIWQRWNPTANSSGTEMNSENSEDNSQFYEQGSQGRQPITRSMAKGKGLKRERSLSPINVHASESEPEIITAKGKAKAKQAKVSKGGAITKKRKVTFGEKQLSMLSLDDNAHDEVLENIGTVVTRRSQRVYRMTTGPSVLDRIPEKAATKEPKSSDGGAELTTNQSFRVKTENVKPTYVNNWQSFDHTDNFNSLSWNEEQIGGPNDLPTTSVEDDTNDTMDSPLTSTSTSFGAFSLAGQSTTGGSASGSVLGGSNRDGSGNSGSRSEHSWHGKYGLPSHFGFEELAKPKANPWAR</sequence>
<reference evidence="2 3" key="1">
    <citation type="submission" date="2014-06" db="EMBL/GenBank/DDBJ databases">
        <authorList>
            <consortium name="DOE Joint Genome Institute"/>
            <person name="Kuo A."/>
            <person name="Kohler A."/>
            <person name="Nagy L.G."/>
            <person name="Floudas D."/>
            <person name="Copeland A."/>
            <person name="Barry K.W."/>
            <person name="Cichocki N."/>
            <person name="Veneault-Fourrey C."/>
            <person name="LaButti K."/>
            <person name="Lindquist E.A."/>
            <person name="Lipzen A."/>
            <person name="Lundell T."/>
            <person name="Morin E."/>
            <person name="Murat C."/>
            <person name="Sun H."/>
            <person name="Tunlid A."/>
            <person name="Henrissat B."/>
            <person name="Grigoriev I.V."/>
            <person name="Hibbett D.S."/>
            <person name="Martin F."/>
            <person name="Nordberg H.P."/>
            <person name="Cantor M.N."/>
            <person name="Hua S.X."/>
        </authorList>
    </citation>
    <scope>NUCLEOTIDE SEQUENCE [LARGE SCALE GENOMIC DNA]</scope>
    <source>
        <strain evidence="2 3">ATCC 200175</strain>
    </source>
</reference>